<gene>
    <name evidence="3" type="primary">NDUFAF2</name>
</gene>
<evidence type="ECO:0000256" key="1">
    <source>
        <dbReference type="ARBA" id="ARBA00007355"/>
    </source>
</evidence>
<accession>A0A803TWH2</accession>
<comment type="similarity">
    <text evidence="1">Belongs to the complex I NDUFA12 subunit family.</text>
</comment>
<dbReference type="Ensembl" id="ENSACAT00000043355.1">
    <property type="protein sequence ID" value="ENSACAP00000039562.1"/>
    <property type="gene ID" value="ENSACAG00000008879.4"/>
</dbReference>
<evidence type="ECO:0000256" key="2">
    <source>
        <dbReference type="SAM" id="MobiDB-lite"/>
    </source>
</evidence>
<sequence length="237" mass="27266">MYVEGGASLRGRVLPAACQSFGAMSGVWRLLRSAWLRASGPAKEYVGSDPFGNQYYRIPKHETWAGQMIKERRFVEAAGVKEYEYQTGDIPVEWEAWIRKKRNDPPTIEEILKAQKYQEEMKRRIEDVYEKERLLQAKEYKEGLVAEPLQTQIKGHASSPHFGKNEPSEEPVSTANIFQPGSWMPPKDSGHDERCSPKHLMPKRTPGCMAMFQKHSFLTFRPHLWQASSEVVRLVML</sequence>
<name>A0A803TWH2_ANOCA</name>
<dbReference type="GO" id="GO:0061179">
    <property type="term" value="P:negative regulation of insulin secretion involved in cellular response to glucose stimulus"/>
    <property type="evidence" value="ECO:0007669"/>
    <property type="project" value="Ensembl"/>
</dbReference>
<evidence type="ECO:0000313" key="3">
    <source>
        <dbReference type="Ensembl" id="ENSACAP00000039562.1"/>
    </source>
</evidence>
<reference evidence="3 4" key="1">
    <citation type="submission" date="2009-12" db="EMBL/GenBank/DDBJ databases">
        <title>The Genome Sequence of Anolis carolinensis (Green Anole Lizard).</title>
        <authorList>
            <consortium name="The Genome Sequencing Platform"/>
            <person name="Di Palma F."/>
            <person name="Alfoldi J."/>
            <person name="Heiman D."/>
            <person name="Young S."/>
            <person name="Grabherr M."/>
            <person name="Johnson J."/>
            <person name="Lander E.S."/>
            <person name="Lindblad-Toh K."/>
        </authorList>
    </citation>
    <scope>NUCLEOTIDE SEQUENCE [LARGE SCALE GENOMIC DNA]</scope>
    <source>
        <strain evidence="3 4">JBL SC #1</strain>
    </source>
</reference>
<dbReference type="PANTHER" id="PTHR32470:SF2">
    <property type="entry name" value="NADH DEHYDROGENASE [UBIQUINONE] 1 ALPHA SUBCOMPLEX ASSEMBLY FACTOR 2"/>
    <property type="match status" value="1"/>
</dbReference>
<protein>
    <submittedName>
        <fullName evidence="3">NADH:ubiquinone oxidoreductase complex assembly factor 2</fullName>
    </submittedName>
</protein>
<keyword evidence="4" id="KW-1185">Reference proteome</keyword>
<dbReference type="InterPro" id="IPR052618">
    <property type="entry name" value="ComplexI_NDUFA12"/>
</dbReference>
<proteinExistence type="inferred from homology"/>
<dbReference type="GO" id="GO:0044877">
    <property type="term" value="F:protein-containing complex binding"/>
    <property type="evidence" value="ECO:0007669"/>
    <property type="project" value="Ensembl"/>
</dbReference>
<dbReference type="Proteomes" id="UP000001646">
    <property type="component" value="Chromosome 2"/>
</dbReference>
<dbReference type="AlphaFoldDB" id="A0A803TWH2"/>
<dbReference type="InterPro" id="IPR007763">
    <property type="entry name" value="NDUFA12"/>
</dbReference>
<dbReference type="Bgee" id="ENSACAG00000008879">
    <property type="expression patterns" value="Expressed in liver and 13 other cell types or tissues"/>
</dbReference>
<reference evidence="3" key="3">
    <citation type="submission" date="2025-09" db="UniProtKB">
        <authorList>
            <consortium name="Ensembl"/>
        </authorList>
    </citation>
    <scope>IDENTIFICATION</scope>
</reference>
<reference evidence="3" key="2">
    <citation type="submission" date="2025-08" db="UniProtKB">
        <authorList>
            <consortium name="Ensembl"/>
        </authorList>
    </citation>
    <scope>IDENTIFICATION</scope>
</reference>
<dbReference type="GO" id="GO:0005739">
    <property type="term" value="C:mitochondrion"/>
    <property type="evidence" value="ECO:0000318"/>
    <property type="project" value="GO_Central"/>
</dbReference>
<dbReference type="PANTHER" id="PTHR32470">
    <property type="entry name" value="ADH DEHYDROGENASE [UBIQUINONE] 1 ALPHA SUBCOMPLEX ASSEMBLY FACTOR 2"/>
    <property type="match status" value="1"/>
</dbReference>
<dbReference type="GeneTree" id="ENSGT00390000002743"/>
<dbReference type="InParanoid" id="A0A803TWH2"/>
<organism evidence="3 4">
    <name type="scientific">Anolis carolinensis</name>
    <name type="common">Green anole</name>
    <name type="synonym">American chameleon</name>
    <dbReference type="NCBI Taxonomy" id="28377"/>
    <lineage>
        <taxon>Eukaryota</taxon>
        <taxon>Metazoa</taxon>
        <taxon>Chordata</taxon>
        <taxon>Craniata</taxon>
        <taxon>Vertebrata</taxon>
        <taxon>Euteleostomi</taxon>
        <taxon>Lepidosauria</taxon>
        <taxon>Squamata</taxon>
        <taxon>Bifurcata</taxon>
        <taxon>Unidentata</taxon>
        <taxon>Episquamata</taxon>
        <taxon>Toxicofera</taxon>
        <taxon>Iguania</taxon>
        <taxon>Dactyloidae</taxon>
        <taxon>Anolis</taxon>
    </lineage>
</organism>
<dbReference type="FunCoup" id="A0A803TWH2">
    <property type="interactions" value="569"/>
</dbReference>
<dbReference type="Pfam" id="PF05071">
    <property type="entry name" value="NDUFA12"/>
    <property type="match status" value="1"/>
</dbReference>
<dbReference type="GO" id="GO:0045271">
    <property type="term" value="C:respiratory chain complex I"/>
    <property type="evidence" value="ECO:0007669"/>
    <property type="project" value="InterPro"/>
</dbReference>
<feature type="region of interest" description="Disordered" evidence="2">
    <location>
        <begin position="156"/>
        <end position="195"/>
    </location>
</feature>
<dbReference type="GO" id="GO:0032981">
    <property type="term" value="P:mitochondrial respiratory chain complex I assembly"/>
    <property type="evidence" value="ECO:0000318"/>
    <property type="project" value="GO_Central"/>
</dbReference>
<dbReference type="GO" id="GO:0060271">
    <property type="term" value="P:cilium assembly"/>
    <property type="evidence" value="ECO:0007669"/>
    <property type="project" value="Ensembl"/>
</dbReference>
<evidence type="ECO:0000313" key="4">
    <source>
        <dbReference type="Proteomes" id="UP000001646"/>
    </source>
</evidence>